<evidence type="ECO:0000256" key="8">
    <source>
        <dbReference type="ARBA" id="ARBA00023002"/>
    </source>
</evidence>
<evidence type="ECO:0000256" key="10">
    <source>
        <dbReference type="ARBA" id="ARBA00023098"/>
    </source>
</evidence>
<keyword evidence="18" id="KW-1185">Reference proteome</keyword>
<feature type="transmembrane region" description="Helical" evidence="16">
    <location>
        <begin position="382"/>
        <end position="401"/>
    </location>
</feature>
<reference evidence="17" key="1">
    <citation type="submission" date="2023-04" db="EMBL/GenBank/DDBJ databases">
        <title>Ambrosiozyma monospora NBRC 1965.</title>
        <authorList>
            <person name="Ichikawa N."/>
            <person name="Sato H."/>
            <person name="Tonouchi N."/>
        </authorList>
    </citation>
    <scope>NUCLEOTIDE SEQUENCE</scope>
    <source>
        <strain evidence="17">NBRC 1965</strain>
    </source>
</reference>
<evidence type="ECO:0000256" key="11">
    <source>
        <dbReference type="ARBA" id="ARBA00023136"/>
    </source>
</evidence>
<dbReference type="Pfam" id="PF01222">
    <property type="entry name" value="ERG4_ERG24"/>
    <property type="match status" value="2"/>
</dbReference>
<protein>
    <recommendedName>
        <fullName evidence="16">Delta(14)-sterol reductase</fullName>
    </recommendedName>
    <alternativeName>
        <fullName evidence="16">C-14 sterol reductase</fullName>
    </alternativeName>
    <alternativeName>
        <fullName evidence="16">Sterol C14-reductase</fullName>
    </alternativeName>
</protein>
<dbReference type="Gene3D" id="1.20.120.1630">
    <property type="match status" value="1"/>
</dbReference>
<dbReference type="PANTHER" id="PTHR21257">
    <property type="entry name" value="DELTA(14)-STEROL REDUCTASE"/>
    <property type="match status" value="1"/>
</dbReference>
<feature type="transmembrane region" description="Helical" evidence="16">
    <location>
        <begin position="108"/>
        <end position="131"/>
    </location>
</feature>
<proteinExistence type="inferred from homology"/>
<gene>
    <name evidence="17" type="ORF">Amon01_000206200</name>
</gene>
<evidence type="ECO:0000256" key="13">
    <source>
        <dbReference type="ARBA" id="ARBA00023221"/>
    </source>
</evidence>
<dbReference type="Proteomes" id="UP001165063">
    <property type="component" value="Unassembled WGS sequence"/>
</dbReference>
<evidence type="ECO:0000313" key="18">
    <source>
        <dbReference type="Proteomes" id="UP001165063"/>
    </source>
</evidence>
<evidence type="ECO:0000313" key="17">
    <source>
        <dbReference type="EMBL" id="GMG21531.1"/>
    </source>
</evidence>
<evidence type="ECO:0000256" key="1">
    <source>
        <dbReference type="ARBA" id="ARBA00004141"/>
    </source>
</evidence>
<dbReference type="GO" id="GO:0050613">
    <property type="term" value="F:Delta14-sterol reductase activity"/>
    <property type="evidence" value="ECO:0007669"/>
    <property type="project" value="UniProtKB-EC"/>
</dbReference>
<sequence length="511" mass="58265">MSELNPRTKEKDFFGIPGASILTIFLPLVVLSLYLCANETYQQEGLTIDIETIQSILHQRFVVEWRETFFNFQCWRVYLAWFFGLVFFDLIAPGYWKQGVELRDGSKLWYLINGVGLSLGFVGLLVARVWIVGVNTASEGILTEVVGGVAGNGTLTDAVNGTLTDSINGTFTEAVNETIAVAGSEGLLEKIAFAVGGTAAQGFKFEGLPELDFVYDHFFELMIITWEFSILLSNLVYLFSFVPLRGVNGKGTKERILATGGNSGNIIFDWFIGRELNPRIGKWDIKLFCELRPGMLLWFVFNLSCVQRQYQNLGFVHNSLVLVFCLQSFYIFDGVLNEEGLLTMMDITTDGFGFMLAFGDLTWVPFTYCLQARYLSLVEVELSNEITCLIGAVMVLGYWIFKSSNNQKSNFRQGKLPDLKYIQTDRGTRLLIEGWWGLSQHINYFGDILIAVSWCLPTGFNTPLTYFYLFYFTSLLLHRQTRDEAKCRNKYGKHWEEYERLVPWKIVPYVY</sequence>
<dbReference type="GO" id="GO:0006696">
    <property type="term" value="P:ergosterol biosynthetic process"/>
    <property type="evidence" value="ECO:0007669"/>
    <property type="project" value="UniProtKB-ARBA"/>
</dbReference>
<evidence type="ECO:0000256" key="9">
    <source>
        <dbReference type="ARBA" id="ARBA00023011"/>
    </source>
</evidence>
<evidence type="ECO:0000256" key="7">
    <source>
        <dbReference type="ARBA" id="ARBA00022989"/>
    </source>
</evidence>
<comment type="subcellular location">
    <subcellularLocation>
        <location evidence="1">Membrane</location>
        <topology evidence="1">Multi-pass membrane protein</topology>
    </subcellularLocation>
</comment>
<feature type="transmembrane region" description="Helical" evidence="16">
    <location>
        <begin position="315"/>
        <end position="332"/>
    </location>
</feature>
<evidence type="ECO:0000256" key="4">
    <source>
        <dbReference type="ARBA" id="ARBA00022692"/>
    </source>
</evidence>
<feature type="transmembrane region" description="Helical" evidence="16">
    <location>
        <begin position="352"/>
        <end position="370"/>
    </location>
</feature>
<keyword evidence="12 16" id="KW-1207">Sterol metabolism</keyword>
<dbReference type="GO" id="GO:0005789">
    <property type="term" value="C:endoplasmic reticulum membrane"/>
    <property type="evidence" value="ECO:0007669"/>
    <property type="project" value="TreeGrafter"/>
</dbReference>
<evidence type="ECO:0000256" key="6">
    <source>
        <dbReference type="ARBA" id="ARBA00022955"/>
    </source>
</evidence>
<evidence type="ECO:0000256" key="2">
    <source>
        <dbReference type="ARBA" id="ARBA00005402"/>
    </source>
</evidence>
<dbReference type="PANTHER" id="PTHR21257:SF52">
    <property type="entry name" value="DELTA(14)-STEROL REDUCTASE TM7SF2"/>
    <property type="match status" value="1"/>
</dbReference>
<keyword evidence="4 16" id="KW-0812">Transmembrane</keyword>
<keyword evidence="5" id="KW-0521">NADP</keyword>
<dbReference type="OrthoDB" id="10262235at2759"/>
<dbReference type="PROSITE" id="PS01018">
    <property type="entry name" value="STEROL_REDUCT_2"/>
    <property type="match status" value="1"/>
</dbReference>
<evidence type="ECO:0000256" key="12">
    <source>
        <dbReference type="ARBA" id="ARBA00023166"/>
    </source>
</evidence>
<comment type="caution">
    <text evidence="17">The sequence shown here is derived from an EMBL/GenBank/DDBJ whole genome shotgun (WGS) entry which is preliminary data.</text>
</comment>
<name>A0A9W7DDT3_AMBMO</name>
<feature type="transmembrane region" description="Helical" evidence="16">
    <location>
        <begin position="75"/>
        <end position="96"/>
    </location>
</feature>
<evidence type="ECO:0000256" key="15">
    <source>
        <dbReference type="ARBA" id="ARBA00060638"/>
    </source>
</evidence>
<dbReference type="InterPro" id="IPR018083">
    <property type="entry name" value="Sterol_reductase_CS"/>
</dbReference>
<organism evidence="17 18">
    <name type="scientific">Ambrosiozyma monospora</name>
    <name type="common">Yeast</name>
    <name type="synonym">Endomycopsis monosporus</name>
    <dbReference type="NCBI Taxonomy" id="43982"/>
    <lineage>
        <taxon>Eukaryota</taxon>
        <taxon>Fungi</taxon>
        <taxon>Dikarya</taxon>
        <taxon>Ascomycota</taxon>
        <taxon>Saccharomycotina</taxon>
        <taxon>Pichiomycetes</taxon>
        <taxon>Pichiales</taxon>
        <taxon>Pichiaceae</taxon>
        <taxon>Ambrosiozyma</taxon>
    </lineage>
</organism>
<keyword evidence="11 16" id="KW-0472">Membrane</keyword>
<keyword evidence="9 16" id="KW-0756">Sterol biosynthesis</keyword>
<comment type="similarity">
    <text evidence="2 16">Belongs to the ERG4/ERG24 family.</text>
</comment>
<feature type="transmembrane region" description="Helical" evidence="16">
    <location>
        <begin position="448"/>
        <end position="472"/>
    </location>
</feature>
<feature type="transmembrane region" description="Helical" evidence="16">
    <location>
        <begin position="12"/>
        <end position="35"/>
    </location>
</feature>
<comment type="pathway">
    <text evidence="15">Steroid biosynthesis; zymosterol biosynthesis; zymosterol from lanosterol: step 2/6.</text>
</comment>
<dbReference type="AlphaFoldDB" id="A0A9W7DDT3"/>
<comment type="catalytic activity">
    <reaction evidence="14">
        <text>4,4-dimethyl-5alpha-cholesta-8,24-dien-3beta-ol + NADP(+) = 4,4-dimethyl-5alpha-cholesta-8,14,24-trien-3beta-ol + NADPH + H(+)</text>
        <dbReference type="Rhea" id="RHEA:18561"/>
        <dbReference type="ChEBI" id="CHEBI:15378"/>
        <dbReference type="ChEBI" id="CHEBI:17813"/>
        <dbReference type="ChEBI" id="CHEBI:18364"/>
        <dbReference type="ChEBI" id="CHEBI:57783"/>
        <dbReference type="ChEBI" id="CHEBI:58349"/>
        <dbReference type="EC" id="1.3.1.70"/>
    </reaction>
    <physiologicalReaction direction="right-to-left" evidence="14">
        <dbReference type="Rhea" id="RHEA:18563"/>
    </physiologicalReaction>
</comment>
<dbReference type="PROSITE" id="PS01017">
    <property type="entry name" value="STEROL_REDUCT_1"/>
    <property type="match status" value="1"/>
</dbReference>
<evidence type="ECO:0000256" key="5">
    <source>
        <dbReference type="ARBA" id="ARBA00022857"/>
    </source>
</evidence>
<keyword evidence="10 16" id="KW-0443">Lipid metabolism</keyword>
<keyword evidence="3 16" id="KW-0444">Lipid biosynthesis</keyword>
<dbReference type="FunFam" id="1.20.120.1630:FF:000009">
    <property type="entry name" value="C-14 sterol reductase"/>
    <property type="match status" value="1"/>
</dbReference>
<evidence type="ECO:0000256" key="14">
    <source>
        <dbReference type="ARBA" id="ARBA00052254"/>
    </source>
</evidence>
<keyword evidence="8 16" id="KW-0560">Oxidoreductase</keyword>
<feature type="transmembrane region" description="Helical" evidence="16">
    <location>
        <begin position="223"/>
        <end position="244"/>
    </location>
</feature>
<keyword evidence="6 16" id="KW-0752">Steroid biosynthesis</keyword>
<dbReference type="EMBL" id="BSXU01000694">
    <property type="protein sequence ID" value="GMG21531.1"/>
    <property type="molecule type" value="Genomic_DNA"/>
</dbReference>
<keyword evidence="7 16" id="KW-1133">Transmembrane helix</keyword>
<dbReference type="InterPro" id="IPR001171">
    <property type="entry name" value="ERG24_DHCR-like"/>
</dbReference>
<keyword evidence="13 16" id="KW-0753">Steroid metabolism</keyword>
<evidence type="ECO:0000256" key="16">
    <source>
        <dbReference type="RuleBase" id="RU369120"/>
    </source>
</evidence>
<accession>A0A9W7DDT3</accession>
<evidence type="ECO:0000256" key="3">
    <source>
        <dbReference type="ARBA" id="ARBA00022516"/>
    </source>
</evidence>